<organism evidence="2 3">
    <name type="scientific">Arachis duranensis</name>
    <name type="common">Wild peanut</name>
    <dbReference type="NCBI Taxonomy" id="130453"/>
    <lineage>
        <taxon>Eukaryota</taxon>
        <taxon>Viridiplantae</taxon>
        <taxon>Streptophyta</taxon>
        <taxon>Embryophyta</taxon>
        <taxon>Tracheophyta</taxon>
        <taxon>Spermatophyta</taxon>
        <taxon>Magnoliopsida</taxon>
        <taxon>eudicotyledons</taxon>
        <taxon>Gunneridae</taxon>
        <taxon>Pentapetalae</taxon>
        <taxon>rosids</taxon>
        <taxon>fabids</taxon>
        <taxon>Fabales</taxon>
        <taxon>Fabaceae</taxon>
        <taxon>Papilionoideae</taxon>
        <taxon>50 kb inversion clade</taxon>
        <taxon>dalbergioids sensu lato</taxon>
        <taxon>Dalbergieae</taxon>
        <taxon>Pterocarpus clade</taxon>
        <taxon>Arachis</taxon>
    </lineage>
</organism>
<reference evidence="2" key="1">
    <citation type="journal article" date="2016" name="Nat. Genet.">
        <title>The genome sequences of Arachis duranensis and Arachis ipaensis, the diploid ancestors of cultivated peanut.</title>
        <authorList>
            <person name="Bertioli D.J."/>
            <person name="Cannon S.B."/>
            <person name="Froenicke L."/>
            <person name="Huang G."/>
            <person name="Farmer A.D."/>
            <person name="Cannon E.K."/>
            <person name="Liu X."/>
            <person name="Gao D."/>
            <person name="Clevenger J."/>
            <person name="Dash S."/>
            <person name="Ren L."/>
            <person name="Moretzsohn M.C."/>
            <person name="Shirasawa K."/>
            <person name="Huang W."/>
            <person name="Vidigal B."/>
            <person name="Abernathy B."/>
            <person name="Chu Y."/>
            <person name="Niederhuth C.E."/>
            <person name="Umale P."/>
            <person name="Araujo A.C."/>
            <person name="Kozik A."/>
            <person name="Kim K.D."/>
            <person name="Burow M.D."/>
            <person name="Varshney R.K."/>
            <person name="Wang X."/>
            <person name="Zhang X."/>
            <person name="Barkley N."/>
            <person name="Guimaraes P.M."/>
            <person name="Isobe S."/>
            <person name="Guo B."/>
            <person name="Liao B."/>
            <person name="Stalker H.T."/>
            <person name="Schmitz R.J."/>
            <person name="Scheffler B.E."/>
            <person name="Leal-Bertioli S.C."/>
            <person name="Xun X."/>
            <person name="Jackson S.A."/>
            <person name="Michelmore R."/>
            <person name="Ozias-Akins P."/>
        </authorList>
    </citation>
    <scope>NUCLEOTIDE SEQUENCE [LARGE SCALE GENOMIC DNA]</scope>
    <source>
        <strain evidence="2">cv. V14167</strain>
    </source>
</reference>
<proteinExistence type="predicted"/>
<reference evidence="3" key="2">
    <citation type="submission" date="2025-08" db="UniProtKB">
        <authorList>
            <consortium name="RefSeq"/>
        </authorList>
    </citation>
    <scope>IDENTIFICATION</scope>
    <source>
        <tissue evidence="3">Whole plant</tissue>
    </source>
</reference>
<keyword evidence="2" id="KW-1185">Reference proteome</keyword>
<dbReference type="InterPro" id="IPR004330">
    <property type="entry name" value="FAR1_DNA_bnd_dom"/>
</dbReference>
<feature type="domain" description="FAR1" evidence="1">
    <location>
        <begin position="93"/>
        <end position="184"/>
    </location>
</feature>
<gene>
    <name evidence="3" type="primary">LOC107474904</name>
</gene>
<evidence type="ECO:0000259" key="1">
    <source>
        <dbReference type="Pfam" id="PF03101"/>
    </source>
</evidence>
<protein>
    <submittedName>
        <fullName evidence="3">Protein FAR1-RELATED SEQUENCE 5-like</fullName>
    </submittedName>
</protein>
<dbReference type="PANTHER" id="PTHR47718:SF15">
    <property type="entry name" value="PROTEIN FAR1-RELATED SEQUENCE 5-LIKE"/>
    <property type="match status" value="1"/>
</dbReference>
<accession>A0A9C6TSP8</accession>
<name>A0A9C6TSP8_ARADU</name>
<dbReference type="RefSeq" id="XP_052113834.1">
    <property type="nucleotide sequence ID" value="XM_052257874.1"/>
</dbReference>
<dbReference type="KEGG" id="adu:107474904"/>
<evidence type="ECO:0000313" key="3">
    <source>
        <dbReference type="RefSeq" id="XP_052113834.1"/>
    </source>
</evidence>
<dbReference type="Proteomes" id="UP000515211">
    <property type="component" value="Chromosome 2"/>
</dbReference>
<dbReference type="GeneID" id="107474904"/>
<evidence type="ECO:0000313" key="2">
    <source>
        <dbReference type="Proteomes" id="UP000515211"/>
    </source>
</evidence>
<dbReference type="AlphaFoldDB" id="A0A9C6TSP8"/>
<dbReference type="Pfam" id="PF03101">
    <property type="entry name" value="FAR1"/>
    <property type="match status" value="1"/>
</dbReference>
<dbReference type="PANTHER" id="PTHR47718">
    <property type="entry name" value="OS01G0519700 PROTEIN"/>
    <property type="match status" value="1"/>
</dbReference>
<sequence>MTAGLEDFCAEQEAPLYSEGMNVLHDLDPQERTLEDVSDCVSDSDEYFGDNFYDDWDNRAINGIADLQTVKFKELTADQIRRLHFPDRSVAFSFYNLYAKMNGFSARKSRIRRNVNNDVTQQAFVCFRQGFRDLYSDNDAARRKREPRPTTRCGCGAEMRVHIHEETGRWIVSYFQEEHNHEMLDDMLTFMLPGHRKMNSAAIDQMNMMLKVGIKTPQIYSSFVHTAGGFHNVPFLKRDMYNQIDKQRRLIGGDAKACLKYLESTAAESPGMFVQYLADDEDRLVHLFWSDNCSQLDYHLFGDVVAFDATYRKNKYMCPLVVFSSVNC</sequence>